<evidence type="ECO:0000313" key="2">
    <source>
        <dbReference type="EMBL" id="MXP62420.1"/>
    </source>
</evidence>
<name>A0A845B849_9PROT</name>
<dbReference type="RefSeq" id="WP_160935526.1">
    <property type="nucleotide sequence ID" value="NZ_SNVJ01000002.1"/>
</dbReference>
<organism evidence="2 3">
    <name type="scientific">Teichococcus coralli</name>
    <dbReference type="NCBI Taxonomy" id="2545983"/>
    <lineage>
        <taxon>Bacteria</taxon>
        <taxon>Pseudomonadati</taxon>
        <taxon>Pseudomonadota</taxon>
        <taxon>Alphaproteobacteria</taxon>
        <taxon>Acetobacterales</taxon>
        <taxon>Roseomonadaceae</taxon>
        <taxon>Roseomonas</taxon>
    </lineage>
</organism>
<keyword evidence="1" id="KW-1133">Transmembrane helix</keyword>
<dbReference type="AlphaFoldDB" id="A0A845B849"/>
<feature type="transmembrane region" description="Helical" evidence="1">
    <location>
        <begin position="12"/>
        <end position="30"/>
    </location>
</feature>
<dbReference type="Proteomes" id="UP000460715">
    <property type="component" value="Unassembled WGS sequence"/>
</dbReference>
<dbReference type="InterPro" id="IPR008621">
    <property type="entry name" value="Cbb3-typ_cyt_oxidase_comp"/>
</dbReference>
<evidence type="ECO:0000313" key="3">
    <source>
        <dbReference type="Proteomes" id="UP000460715"/>
    </source>
</evidence>
<proteinExistence type="predicted"/>
<gene>
    <name evidence="2" type="ORF">E0493_03510</name>
</gene>
<keyword evidence="1" id="KW-0472">Membrane</keyword>
<reference evidence="2 3" key="1">
    <citation type="submission" date="2019-03" db="EMBL/GenBank/DDBJ databases">
        <title>Roseomonas sp. a novel Roseomonas species isolated from Sea whip Gorgonian.</title>
        <authorList>
            <person name="Li F."/>
            <person name="Pan X."/>
            <person name="Huang S."/>
            <person name="Li Z."/>
            <person name="Meng B."/>
        </authorList>
    </citation>
    <scope>NUCLEOTIDE SEQUENCE [LARGE SCALE GENOMIC DNA]</scope>
    <source>
        <strain evidence="2 3">M0104</strain>
    </source>
</reference>
<accession>A0A845B849</accession>
<dbReference type="OrthoDB" id="7173870at2"/>
<keyword evidence="1" id="KW-0812">Transmembrane</keyword>
<dbReference type="EMBL" id="SNVJ01000002">
    <property type="protein sequence ID" value="MXP62420.1"/>
    <property type="molecule type" value="Genomic_DNA"/>
</dbReference>
<comment type="caution">
    <text evidence="2">The sequence shown here is derived from an EMBL/GenBank/DDBJ whole genome shotgun (WGS) entry which is preliminary data.</text>
</comment>
<protein>
    <submittedName>
        <fullName evidence="2">Cbb3-type cytochrome c oxidase subunit 3</fullName>
    </submittedName>
</protein>
<dbReference type="Pfam" id="PF05545">
    <property type="entry name" value="FixQ"/>
    <property type="match status" value="1"/>
</dbReference>
<evidence type="ECO:0000256" key="1">
    <source>
        <dbReference type="SAM" id="Phobius"/>
    </source>
</evidence>
<keyword evidence="3" id="KW-1185">Reference proteome</keyword>
<sequence>MDLFALYPLLKAAWVVWFFALFSFILFRVLRPGRRQAYQMLADIPLRDEAPRARQPQRSI</sequence>